<feature type="domain" description="Response regulatory" evidence="2">
    <location>
        <begin position="4"/>
        <end position="119"/>
    </location>
</feature>
<dbReference type="InterPro" id="IPR011006">
    <property type="entry name" value="CheY-like_superfamily"/>
</dbReference>
<dbReference type="GO" id="GO:0003677">
    <property type="term" value="F:DNA binding"/>
    <property type="evidence" value="ECO:0007669"/>
    <property type="project" value="InterPro"/>
</dbReference>
<organism evidence="4 5">
    <name type="scientific">Anaerovibrio lipolyticus DSM 3074</name>
    <dbReference type="NCBI Taxonomy" id="1120997"/>
    <lineage>
        <taxon>Bacteria</taxon>
        <taxon>Bacillati</taxon>
        <taxon>Bacillota</taxon>
        <taxon>Negativicutes</taxon>
        <taxon>Selenomonadales</taxon>
        <taxon>Selenomonadaceae</taxon>
        <taxon>Anaerovibrio</taxon>
    </lineage>
</organism>
<protein>
    <submittedName>
        <fullName evidence="4">Two component transcriptional regulator, LytTR family</fullName>
    </submittedName>
</protein>
<dbReference type="EMBL" id="FQYW01000012">
    <property type="protein sequence ID" value="SHI75261.1"/>
    <property type="molecule type" value="Genomic_DNA"/>
</dbReference>
<dbReference type="PROSITE" id="PS50110">
    <property type="entry name" value="RESPONSE_REGULATORY"/>
    <property type="match status" value="1"/>
</dbReference>
<proteinExistence type="predicted"/>
<dbReference type="InterPro" id="IPR001789">
    <property type="entry name" value="Sig_transdc_resp-reg_receiver"/>
</dbReference>
<sequence length="247" mass="28180">MEVRIAVCDSDIEFCKDLGNMIAAHRPEARVELFSSAADLLQAGRDFHIYFLDIKGVSGLDMARKIREHQAQNGKVRSIIIFVTGYREHMEEAFDVQAFHYLLKPVQRDKFVQVLGRALQEVEFRAKQEEEYVLLKITSHQTGSKDTRKVFLRDIYYIESNNKKVTVHTTGGTYEVQGTMDEFASGLGPAFYRCHRCYLVNFAMVSSYNQNEIIIANGDCILLAYRKYSVFVKAYLAYAKGGGMVNV</sequence>
<dbReference type="InterPro" id="IPR046947">
    <property type="entry name" value="LytR-like"/>
</dbReference>
<evidence type="ECO:0000313" key="5">
    <source>
        <dbReference type="Proteomes" id="UP000191240"/>
    </source>
</evidence>
<evidence type="ECO:0000313" key="4">
    <source>
        <dbReference type="EMBL" id="SHI75261.1"/>
    </source>
</evidence>
<dbReference type="Pfam" id="PF04397">
    <property type="entry name" value="LytTR"/>
    <property type="match status" value="1"/>
</dbReference>
<dbReference type="Gene3D" id="2.40.50.1020">
    <property type="entry name" value="LytTr DNA-binding domain"/>
    <property type="match status" value="1"/>
</dbReference>
<dbReference type="PROSITE" id="PS50930">
    <property type="entry name" value="HTH_LYTTR"/>
    <property type="match status" value="1"/>
</dbReference>
<dbReference type="Gene3D" id="3.40.50.2300">
    <property type="match status" value="1"/>
</dbReference>
<feature type="modified residue" description="4-aspartylphosphate" evidence="1">
    <location>
        <position position="53"/>
    </location>
</feature>
<reference evidence="4 5" key="1">
    <citation type="submission" date="2016-11" db="EMBL/GenBank/DDBJ databases">
        <authorList>
            <person name="Jaros S."/>
            <person name="Januszkiewicz K."/>
            <person name="Wedrychowicz H."/>
        </authorList>
    </citation>
    <scope>NUCLEOTIDE SEQUENCE [LARGE SCALE GENOMIC DNA]</scope>
    <source>
        <strain evidence="4 5">DSM 3074</strain>
    </source>
</reference>
<dbReference type="Pfam" id="PF00072">
    <property type="entry name" value="Response_reg"/>
    <property type="match status" value="1"/>
</dbReference>
<keyword evidence="1" id="KW-0597">Phosphoprotein</keyword>
<dbReference type="PANTHER" id="PTHR37299:SF1">
    <property type="entry name" value="STAGE 0 SPORULATION PROTEIN A HOMOLOG"/>
    <property type="match status" value="1"/>
</dbReference>
<dbReference type="SMART" id="SM00448">
    <property type="entry name" value="REC"/>
    <property type="match status" value="1"/>
</dbReference>
<evidence type="ECO:0000259" key="3">
    <source>
        <dbReference type="PROSITE" id="PS50930"/>
    </source>
</evidence>
<gene>
    <name evidence="4" type="ORF">SAMN02745671_01555</name>
</gene>
<dbReference type="PANTHER" id="PTHR37299">
    <property type="entry name" value="TRANSCRIPTIONAL REGULATOR-RELATED"/>
    <property type="match status" value="1"/>
</dbReference>
<dbReference type="SMART" id="SM00850">
    <property type="entry name" value="LytTR"/>
    <property type="match status" value="1"/>
</dbReference>
<dbReference type="GO" id="GO:0000156">
    <property type="term" value="F:phosphorelay response regulator activity"/>
    <property type="evidence" value="ECO:0007669"/>
    <property type="project" value="InterPro"/>
</dbReference>
<accession>A0A1M6DPW3</accession>
<evidence type="ECO:0000259" key="2">
    <source>
        <dbReference type="PROSITE" id="PS50110"/>
    </source>
</evidence>
<dbReference type="Proteomes" id="UP000191240">
    <property type="component" value="Unassembled WGS sequence"/>
</dbReference>
<name>A0A1M6DPW3_9FIRM</name>
<feature type="domain" description="HTH LytTR-type" evidence="3">
    <location>
        <begin position="152"/>
        <end position="201"/>
    </location>
</feature>
<dbReference type="SUPFAM" id="SSF52172">
    <property type="entry name" value="CheY-like"/>
    <property type="match status" value="1"/>
</dbReference>
<evidence type="ECO:0000256" key="1">
    <source>
        <dbReference type="PROSITE-ProRule" id="PRU00169"/>
    </source>
</evidence>
<dbReference type="InterPro" id="IPR007492">
    <property type="entry name" value="LytTR_DNA-bd_dom"/>
</dbReference>
<dbReference type="AlphaFoldDB" id="A0A1M6DPW3"/>